<keyword evidence="8" id="KW-1185">Reference proteome</keyword>
<evidence type="ECO:0000256" key="3">
    <source>
        <dbReference type="ARBA" id="ARBA00022833"/>
    </source>
</evidence>
<dbReference type="EMBL" id="CP144694">
    <property type="protein sequence ID" value="WVZ02024.1"/>
    <property type="molecule type" value="Genomic_DNA"/>
</dbReference>
<name>A0AAQ3N350_VIGMU</name>
<organism evidence="7 8">
    <name type="scientific">Vigna mungo</name>
    <name type="common">Black gram</name>
    <name type="synonym">Phaseolus mungo</name>
    <dbReference type="NCBI Taxonomy" id="3915"/>
    <lineage>
        <taxon>Eukaryota</taxon>
        <taxon>Viridiplantae</taxon>
        <taxon>Streptophyta</taxon>
        <taxon>Embryophyta</taxon>
        <taxon>Tracheophyta</taxon>
        <taxon>Spermatophyta</taxon>
        <taxon>Magnoliopsida</taxon>
        <taxon>eudicotyledons</taxon>
        <taxon>Gunneridae</taxon>
        <taxon>Pentapetalae</taxon>
        <taxon>rosids</taxon>
        <taxon>fabids</taxon>
        <taxon>Fabales</taxon>
        <taxon>Fabaceae</taxon>
        <taxon>Papilionoideae</taxon>
        <taxon>50 kb inversion clade</taxon>
        <taxon>NPAAA clade</taxon>
        <taxon>indigoferoid/millettioid clade</taxon>
        <taxon>Phaseoleae</taxon>
        <taxon>Vigna</taxon>
    </lineage>
</organism>
<dbReference type="GO" id="GO:0008270">
    <property type="term" value="F:zinc ion binding"/>
    <property type="evidence" value="ECO:0007669"/>
    <property type="project" value="UniProtKB-KW"/>
</dbReference>
<dbReference type="PANTHER" id="PTHR33680:SF1">
    <property type="entry name" value="OS05G0489500 PROTEIN"/>
    <property type="match status" value="1"/>
</dbReference>
<evidence type="ECO:0000256" key="4">
    <source>
        <dbReference type="PROSITE-ProRule" id="PRU01343"/>
    </source>
</evidence>
<keyword evidence="2 4" id="KW-0863">Zinc-finger</keyword>
<proteinExistence type="predicted"/>
<keyword evidence="3" id="KW-0862">Zinc</keyword>
<dbReference type="AlphaFoldDB" id="A0AAQ3N350"/>
<sequence length="209" mass="23654">MTELKDRLTTRGPRPIRTHAFSRPKVETPPAQYTSGLWGLMYWVSGRFRTERTNLSDGVSLAGTRPSRTETKSSDKKSKRRTALQKLKRGLVTRLSVPDVAEVDGRVKENTMSKENTTSKEHSCCSSTCNVWMKENRNVCPQICHCGLRCAMRTAKIVKNRGKQFWGCSKYKGGCNYFKWCTDVAEEERGTCLKSEGKQVDEGVDIYGL</sequence>
<reference evidence="7 8" key="1">
    <citation type="journal article" date="2023" name="Life. Sci Alliance">
        <title>Evolutionary insights into 3D genome organization and epigenetic landscape of Vigna mungo.</title>
        <authorList>
            <person name="Junaid A."/>
            <person name="Singh B."/>
            <person name="Bhatia S."/>
        </authorList>
    </citation>
    <scope>NUCLEOTIDE SEQUENCE [LARGE SCALE GENOMIC DNA]</scope>
    <source>
        <strain evidence="7">Urdbean</strain>
    </source>
</reference>
<keyword evidence="1" id="KW-0479">Metal-binding</keyword>
<feature type="compositionally biased region" description="Basic and acidic residues" evidence="5">
    <location>
        <begin position="67"/>
        <end position="76"/>
    </location>
</feature>
<dbReference type="Pfam" id="PF06839">
    <property type="entry name" value="Zn_ribbon_GRF"/>
    <property type="match status" value="1"/>
</dbReference>
<evidence type="ECO:0000259" key="6">
    <source>
        <dbReference type="PROSITE" id="PS51999"/>
    </source>
</evidence>
<evidence type="ECO:0000256" key="5">
    <source>
        <dbReference type="SAM" id="MobiDB-lite"/>
    </source>
</evidence>
<dbReference type="PROSITE" id="PS51999">
    <property type="entry name" value="ZF_GRF"/>
    <property type="match status" value="1"/>
</dbReference>
<dbReference type="Proteomes" id="UP001374535">
    <property type="component" value="Chromosome 7"/>
</dbReference>
<evidence type="ECO:0000256" key="2">
    <source>
        <dbReference type="ARBA" id="ARBA00022771"/>
    </source>
</evidence>
<evidence type="ECO:0000313" key="7">
    <source>
        <dbReference type="EMBL" id="WVZ02024.1"/>
    </source>
</evidence>
<feature type="domain" description="GRF-type" evidence="6">
    <location>
        <begin position="144"/>
        <end position="184"/>
    </location>
</feature>
<feature type="region of interest" description="Disordered" evidence="5">
    <location>
        <begin position="57"/>
        <end position="82"/>
    </location>
</feature>
<dbReference type="PANTHER" id="PTHR33680">
    <property type="entry name" value="OS07G0190500 PROTEIN"/>
    <property type="match status" value="1"/>
</dbReference>
<protein>
    <recommendedName>
        <fullName evidence="6">GRF-type domain-containing protein</fullName>
    </recommendedName>
</protein>
<dbReference type="InterPro" id="IPR010666">
    <property type="entry name" value="Znf_GRF"/>
</dbReference>
<evidence type="ECO:0000313" key="8">
    <source>
        <dbReference type="Proteomes" id="UP001374535"/>
    </source>
</evidence>
<gene>
    <name evidence="7" type="ORF">V8G54_022830</name>
</gene>
<evidence type="ECO:0000256" key="1">
    <source>
        <dbReference type="ARBA" id="ARBA00022723"/>
    </source>
</evidence>
<accession>A0AAQ3N350</accession>